<dbReference type="KEGG" id="hpse:HPF_21065"/>
<dbReference type="GO" id="GO:0003700">
    <property type="term" value="F:DNA-binding transcription factor activity"/>
    <property type="evidence" value="ECO:0007669"/>
    <property type="project" value="InterPro"/>
</dbReference>
<dbReference type="Pfam" id="PF12625">
    <property type="entry name" value="Arabinose_bd"/>
    <property type="match status" value="1"/>
</dbReference>
<dbReference type="GO" id="GO:0000976">
    <property type="term" value="F:transcription cis-regulatory region binding"/>
    <property type="evidence" value="ECO:0007669"/>
    <property type="project" value="TreeGrafter"/>
</dbReference>
<evidence type="ECO:0000256" key="3">
    <source>
        <dbReference type="ARBA" id="ARBA00023163"/>
    </source>
</evidence>
<organism evidence="6 7">
    <name type="scientific">Hydrogenophaga pseudoflava</name>
    <name type="common">Pseudomonas carboxydoflava</name>
    <dbReference type="NCBI Taxonomy" id="47421"/>
    <lineage>
        <taxon>Bacteria</taxon>
        <taxon>Pseudomonadati</taxon>
        <taxon>Pseudomonadota</taxon>
        <taxon>Betaproteobacteria</taxon>
        <taxon>Burkholderiales</taxon>
        <taxon>Comamonadaceae</taxon>
        <taxon>Hydrogenophaga</taxon>
    </lineage>
</organism>
<evidence type="ECO:0000313" key="7">
    <source>
        <dbReference type="Proteomes" id="UP000293912"/>
    </source>
</evidence>
<feature type="domain" description="HTH araC/xylS-type" evidence="5">
    <location>
        <begin position="249"/>
        <end position="346"/>
    </location>
</feature>
<name>A0A4P6X6Q2_HYDPS</name>
<reference evidence="6 7" key="1">
    <citation type="submission" date="2019-03" db="EMBL/GenBank/DDBJ databases">
        <authorList>
            <person name="Sebastian G."/>
            <person name="Baumann P."/>
            <person name="Ruckert C."/>
            <person name="Kalinowski J."/>
            <person name="Nebel B."/>
            <person name="Takors R."/>
            <person name="Blombach B."/>
        </authorList>
    </citation>
    <scope>NUCLEOTIDE SEQUENCE [LARGE SCALE GENOMIC DNA]</scope>
    <source>
        <strain evidence="6 7">DSM 1084</strain>
    </source>
</reference>
<keyword evidence="1" id="KW-0805">Transcription regulation</keyword>
<keyword evidence="3" id="KW-0804">Transcription</keyword>
<evidence type="ECO:0000256" key="4">
    <source>
        <dbReference type="SAM" id="Coils"/>
    </source>
</evidence>
<dbReference type="InterPro" id="IPR032687">
    <property type="entry name" value="AraC-type_N"/>
</dbReference>
<evidence type="ECO:0000259" key="5">
    <source>
        <dbReference type="PROSITE" id="PS01124"/>
    </source>
</evidence>
<keyword evidence="4" id="KW-0175">Coiled coil</keyword>
<keyword evidence="7" id="KW-1185">Reference proteome</keyword>
<sequence length="347" mass="38660">MPAPRPNAHARSTVVAATPMAFVQAIARAYALRQLAPDAALAAAQIAPADLDRPGARITALQMEWLSAAAMQELDDEGLGWFARPLPWGSYGMLARASLSAPTLGVALKRWCRHHGLLTRDITLAVQTEGDEARIVLGEHRPPGGDGSLREFCFVSVLRNIHGLACWFVDSRIPLLGASFPYSAPPHAETYRVLFDGPTRFDAEDTSIRFDARYLALPIKRDEAAMNQMLQRALPIQVRPYRRDRLLVQRVRQVLLNQPQDAHNADDLAALLHTSARTLHRQLKEEGATLQALKDEVRRERAMALLQRTNRPIKQIAAATGFLNEKSFIRAFKTWTGMAPGEWRAMR</sequence>
<dbReference type="PANTHER" id="PTHR47894">
    <property type="entry name" value="HTH-TYPE TRANSCRIPTIONAL REGULATOR GADX"/>
    <property type="match status" value="1"/>
</dbReference>
<gene>
    <name evidence="6" type="primary">ureR2</name>
    <name evidence="6" type="ORF">HPF_21065</name>
</gene>
<dbReference type="SMART" id="SM00342">
    <property type="entry name" value="HTH_ARAC"/>
    <property type="match status" value="1"/>
</dbReference>
<dbReference type="Pfam" id="PF12833">
    <property type="entry name" value="HTH_18"/>
    <property type="match status" value="1"/>
</dbReference>
<evidence type="ECO:0000313" key="6">
    <source>
        <dbReference type="EMBL" id="QBM30198.1"/>
    </source>
</evidence>
<dbReference type="InterPro" id="IPR009057">
    <property type="entry name" value="Homeodomain-like_sf"/>
</dbReference>
<keyword evidence="2" id="KW-0238">DNA-binding</keyword>
<dbReference type="InterPro" id="IPR018060">
    <property type="entry name" value="HTH_AraC"/>
</dbReference>
<dbReference type="GO" id="GO:0005829">
    <property type="term" value="C:cytosol"/>
    <property type="evidence" value="ECO:0007669"/>
    <property type="project" value="TreeGrafter"/>
</dbReference>
<feature type="coiled-coil region" evidence="4">
    <location>
        <begin position="276"/>
        <end position="303"/>
    </location>
</feature>
<dbReference type="SUPFAM" id="SSF46689">
    <property type="entry name" value="Homeodomain-like"/>
    <property type="match status" value="1"/>
</dbReference>
<dbReference type="PANTHER" id="PTHR47894:SF1">
    <property type="entry name" value="HTH-TYPE TRANSCRIPTIONAL REGULATOR VQSM"/>
    <property type="match status" value="1"/>
</dbReference>
<dbReference type="Gene3D" id="1.10.10.60">
    <property type="entry name" value="Homeodomain-like"/>
    <property type="match status" value="1"/>
</dbReference>
<evidence type="ECO:0000256" key="2">
    <source>
        <dbReference type="ARBA" id="ARBA00023125"/>
    </source>
</evidence>
<dbReference type="Proteomes" id="UP000293912">
    <property type="component" value="Chromosome"/>
</dbReference>
<protein>
    <submittedName>
        <fullName evidence="6">Urease operon transcriptional activator</fullName>
    </submittedName>
</protein>
<dbReference type="EMBL" id="CP037867">
    <property type="protein sequence ID" value="QBM30198.1"/>
    <property type="molecule type" value="Genomic_DNA"/>
</dbReference>
<dbReference type="AlphaFoldDB" id="A0A4P6X6Q2"/>
<dbReference type="PROSITE" id="PS01124">
    <property type="entry name" value="HTH_ARAC_FAMILY_2"/>
    <property type="match status" value="1"/>
</dbReference>
<accession>A0A4P6X6Q2</accession>
<dbReference type="RefSeq" id="WP_243721639.1">
    <property type="nucleotide sequence ID" value="NZ_CP037867.1"/>
</dbReference>
<proteinExistence type="predicted"/>
<evidence type="ECO:0000256" key="1">
    <source>
        <dbReference type="ARBA" id="ARBA00023015"/>
    </source>
</evidence>